<keyword evidence="4" id="KW-1185">Reference proteome</keyword>
<feature type="region of interest" description="Disordered" evidence="2">
    <location>
        <begin position="106"/>
        <end position="132"/>
    </location>
</feature>
<evidence type="ECO:0000256" key="2">
    <source>
        <dbReference type="SAM" id="MobiDB-lite"/>
    </source>
</evidence>
<dbReference type="eggNOG" id="ENOG502SE4G">
    <property type="taxonomic scope" value="Eukaryota"/>
</dbReference>
<name>T0R6X9_SAPDV</name>
<dbReference type="OrthoDB" id="70160at2759"/>
<feature type="coiled-coil region" evidence="1">
    <location>
        <begin position="58"/>
        <end position="92"/>
    </location>
</feature>
<dbReference type="OMA" id="CCKMSEY"/>
<dbReference type="VEuPathDB" id="FungiDB:SDRG_16859"/>
<dbReference type="Proteomes" id="UP000030762">
    <property type="component" value="Unassembled WGS sequence"/>
</dbReference>
<evidence type="ECO:0000313" key="3">
    <source>
        <dbReference type="EMBL" id="EQC25252.1"/>
    </source>
</evidence>
<dbReference type="AlphaFoldDB" id="T0R6X9"/>
<reference evidence="3 4" key="1">
    <citation type="submission" date="2012-04" db="EMBL/GenBank/DDBJ databases">
        <title>The Genome Sequence of Saprolegnia declina VS20.</title>
        <authorList>
            <consortium name="The Broad Institute Genome Sequencing Platform"/>
            <person name="Russ C."/>
            <person name="Nusbaum C."/>
            <person name="Tyler B."/>
            <person name="van West P."/>
            <person name="Dieguez-Uribeondo J."/>
            <person name="de Bruijn I."/>
            <person name="Tripathy S."/>
            <person name="Jiang R."/>
            <person name="Young S.K."/>
            <person name="Zeng Q."/>
            <person name="Gargeya S."/>
            <person name="Fitzgerald M."/>
            <person name="Haas B."/>
            <person name="Abouelleil A."/>
            <person name="Alvarado L."/>
            <person name="Arachchi H.M."/>
            <person name="Berlin A."/>
            <person name="Chapman S.B."/>
            <person name="Goldberg J."/>
            <person name="Griggs A."/>
            <person name="Gujja S."/>
            <person name="Hansen M."/>
            <person name="Howarth C."/>
            <person name="Imamovic A."/>
            <person name="Larimer J."/>
            <person name="McCowen C."/>
            <person name="Montmayeur A."/>
            <person name="Murphy C."/>
            <person name="Neiman D."/>
            <person name="Pearson M."/>
            <person name="Priest M."/>
            <person name="Roberts A."/>
            <person name="Saif S."/>
            <person name="Shea T."/>
            <person name="Sisk P."/>
            <person name="Sykes S."/>
            <person name="Wortman J."/>
            <person name="Nusbaum C."/>
            <person name="Birren B."/>
        </authorList>
    </citation>
    <scope>NUCLEOTIDE SEQUENCE [LARGE SCALE GENOMIC DNA]</scope>
    <source>
        <strain evidence="3 4">VS20</strain>
    </source>
</reference>
<evidence type="ECO:0000313" key="4">
    <source>
        <dbReference type="Proteomes" id="UP000030762"/>
    </source>
</evidence>
<dbReference type="EMBL" id="JH767289">
    <property type="protein sequence ID" value="EQC25252.1"/>
    <property type="molecule type" value="Genomic_DNA"/>
</dbReference>
<evidence type="ECO:0000256" key="1">
    <source>
        <dbReference type="SAM" id="Coils"/>
    </source>
</evidence>
<dbReference type="GeneID" id="19957586"/>
<sequence>MRHMPQIPDTHMAADLARLLEVLDAISADLSARTALLDDQCSSLKASLCYCSSSWQLKKRVQEQAEAAKNEEDQLQRAVAHAESALEEALKRAKSIRGATAKCTPLKEAAEPAPSSMSTKAEPASPAPGALPRKMTSQIKDVQDMALLWCGRDAPPTVAAGKLNQILAQRDSASSAVPIRISYRDQLERIQQAYACVLHVLETKCTSYAAEASPSLPTVFPTWFRLNRVKQLLAALNAELAACLQRIPPPPVLSKRAAARTQTFLQAIARNPQHTVDNAPLHRENDASSGIYNKLQAAWRADKAPLVEAPAYTGAIDSIACEHVCKHLVPPLQERLHATATVESDLYEIDSVALLRLLHSLTCCDGLDMRSVISHDDEAM</sequence>
<gene>
    <name evidence="3" type="ORF">SDRG_16859</name>
</gene>
<dbReference type="RefSeq" id="XP_008621304.1">
    <property type="nucleotide sequence ID" value="XM_008623082.1"/>
</dbReference>
<organism evidence="3 4">
    <name type="scientific">Saprolegnia diclina (strain VS20)</name>
    <dbReference type="NCBI Taxonomy" id="1156394"/>
    <lineage>
        <taxon>Eukaryota</taxon>
        <taxon>Sar</taxon>
        <taxon>Stramenopiles</taxon>
        <taxon>Oomycota</taxon>
        <taxon>Saprolegniomycetes</taxon>
        <taxon>Saprolegniales</taxon>
        <taxon>Saprolegniaceae</taxon>
        <taxon>Saprolegnia</taxon>
    </lineage>
</organism>
<dbReference type="InParanoid" id="T0R6X9"/>
<keyword evidence="1" id="KW-0175">Coiled coil</keyword>
<accession>T0R6X9</accession>
<proteinExistence type="predicted"/>
<protein>
    <submittedName>
        <fullName evidence="3">Uncharacterized protein</fullName>
    </submittedName>
</protein>